<dbReference type="EMBL" id="KN817548">
    <property type="protein sequence ID" value="KJA22674.1"/>
    <property type="molecule type" value="Genomic_DNA"/>
</dbReference>
<evidence type="ECO:0000313" key="6">
    <source>
        <dbReference type="Proteomes" id="UP000054270"/>
    </source>
</evidence>
<accession>A0A0D2NV35</accession>
<dbReference type="InterPro" id="IPR029030">
    <property type="entry name" value="Caspase-like_dom_sf"/>
</dbReference>
<keyword evidence="6" id="KW-1185">Reference proteome</keyword>
<sequence length="675" mass="74445">MEAIFNVFTRSFGYKASSSHLARSFQAESTSECPLFALLIGINTYKSERLAKLRGSTTDAEAFAEYLKNHLAVPVSHIHLLLDEQASRSAIIDAFVSLRDDPRIKQGDAIFIFYAGHGGEAEAPSGWEAGGKGAKIQMLMPQNFSNEPGNEVPGIPDYTVAALLNQIAKEKGDNITVVFDSCHSASASRGNEPSANIIRRSANLPPGYVIPTGIDRNIWGSSGGTRGGGVPPGLRHLGLQSYVLLSACQSFESAQESNGRGFFSTSLLTLFRTIGPDKLKYSEIITRLDVIPNQNPQCEGLHKDRHIFNRKIVSPAQKFYTLRRTPDPMKLTMDAGLANGLSLGAEFSVYSRKDIKSQHLGNLRLEDLQAFSATVTFTTKEPFALTQPAFAVQSKPGVKEALRLYLNPPNDKALLRLLFQGGTEESLLQHVRLVDSAPEDAHITISMEKHKVVMADPSLARFGKRTQIATLVPNTHEVARTLRSLSHYFWNLERGDNVSQLVNSLQFEFFKLEKSANMDLQFAPVGPNLYQNNMVELFVNEDDLYGIRLTNKTGRDIFPNLFYFDNSDFGIESYYTTSPVGAKSIQEAPLKKGGSLTLGYGSGGCAPWSYYLRDGENLDVGFLKLFVFTEPIDMSDVPQSSPFQSSRGVVKSRAVLERLWGTLVIPVVQRRPSVV</sequence>
<dbReference type="GO" id="GO:0004197">
    <property type="term" value="F:cysteine-type endopeptidase activity"/>
    <property type="evidence" value="ECO:0007669"/>
    <property type="project" value="InterPro"/>
</dbReference>
<name>A0A0D2NV35_HYPSF</name>
<dbReference type="SUPFAM" id="SSF52129">
    <property type="entry name" value="Caspase-like"/>
    <property type="match status" value="1"/>
</dbReference>
<dbReference type="AlphaFoldDB" id="A0A0D2NV35"/>
<proteinExistence type="inferred from homology"/>
<evidence type="ECO:0000313" key="5">
    <source>
        <dbReference type="EMBL" id="KJA22674.1"/>
    </source>
</evidence>
<keyword evidence="2" id="KW-0053">Apoptosis</keyword>
<keyword evidence="3" id="KW-0378">Hydrolase</keyword>
<evidence type="ECO:0000256" key="2">
    <source>
        <dbReference type="ARBA" id="ARBA00022703"/>
    </source>
</evidence>
<dbReference type="GO" id="GO:0006915">
    <property type="term" value="P:apoptotic process"/>
    <property type="evidence" value="ECO:0007669"/>
    <property type="project" value="UniProtKB-KW"/>
</dbReference>
<dbReference type="GO" id="GO:0005737">
    <property type="term" value="C:cytoplasm"/>
    <property type="evidence" value="ECO:0007669"/>
    <property type="project" value="TreeGrafter"/>
</dbReference>
<dbReference type="PANTHER" id="PTHR48104">
    <property type="entry name" value="METACASPASE-4"/>
    <property type="match status" value="1"/>
</dbReference>
<gene>
    <name evidence="5" type="ORF">HYPSUDRAFT_186065</name>
</gene>
<dbReference type="Pfam" id="PF00656">
    <property type="entry name" value="Peptidase_C14"/>
    <property type="match status" value="1"/>
</dbReference>
<protein>
    <recommendedName>
        <fullName evidence="4">Peptidase C14 caspase domain-containing protein</fullName>
    </recommendedName>
</protein>
<comment type="similarity">
    <text evidence="1">Belongs to the peptidase C14B family.</text>
</comment>
<dbReference type="InterPro" id="IPR050452">
    <property type="entry name" value="Metacaspase"/>
</dbReference>
<dbReference type="Proteomes" id="UP000054270">
    <property type="component" value="Unassembled WGS sequence"/>
</dbReference>
<dbReference type="OrthoDB" id="3223806at2759"/>
<evidence type="ECO:0000259" key="4">
    <source>
        <dbReference type="Pfam" id="PF00656"/>
    </source>
</evidence>
<dbReference type="OMA" id="RYLWDSM"/>
<dbReference type="Gene3D" id="3.40.50.1460">
    <property type="match status" value="1"/>
</dbReference>
<evidence type="ECO:0000256" key="3">
    <source>
        <dbReference type="ARBA" id="ARBA00022807"/>
    </source>
</evidence>
<reference evidence="6" key="1">
    <citation type="submission" date="2014-04" db="EMBL/GenBank/DDBJ databases">
        <title>Evolutionary Origins and Diversification of the Mycorrhizal Mutualists.</title>
        <authorList>
            <consortium name="DOE Joint Genome Institute"/>
            <consortium name="Mycorrhizal Genomics Consortium"/>
            <person name="Kohler A."/>
            <person name="Kuo A."/>
            <person name="Nagy L.G."/>
            <person name="Floudas D."/>
            <person name="Copeland A."/>
            <person name="Barry K.W."/>
            <person name="Cichocki N."/>
            <person name="Veneault-Fourrey C."/>
            <person name="LaButti K."/>
            <person name="Lindquist E.A."/>
            <person name="Lipzen A."/>
            <person name="Lundell T."/>
            <person name="Morin E."/>
            <person name="Murat C."/>
            <person name="Riley R."/>
            <person name="Ohm R."/>
            <person name="Sun H."/>
            <person name="Tunlid A."/>
            <person name="Henrissat B."/>
            <person name="Grigoriev I.V."/>
            <person name="Hibbett D.S."/>
            <person name="Martin F."/>
        </authorList>
    </citation>
    <scope>NUCLEOTIDE SEQUENCE [LARGE SCALE GENOMIC DNA]</scope>
    <source>
        <strain evidence="6">FD-334 SS-4</strain>
    </source>
</reference>
<organism evidence="5 6">
    <name type="scientific">Hypholoma sublateritium (strain FD-334 SS-4)</name>
    <dbReference type="NCBI Taxonomy" id="945553"/>
    <lineage>
        <taxon>Eukaryota</taxon>
        <taxon>Fungi</taxon>
        <taxon>Dikarya</taxon>
        <taxon>Basidiomycota</taxon>
        <taxon>Agaricomycotina</taxon>
        <taxon>Agaricomycetes</taxon>
        <taxon>Agaricomycetidae</taxon>
        <taxon>Agaricales</taxon>
        <taxon>Agaricineae</taxon>
        <taxon>Strophariaceae</taxon>
        <taxon>Hypholoma</taxon>
    </lineage>
</organism>
<dbReference type="InterPro" id="IPR011600">
    <property type="entry name" value="Pept_C14_caspase"/>
</dbReference>
<feature type="domain" description="Peptidase C14 caspase" evidence="4">
    <location>
        <begin position="36"/>
        <end position="288"/>
    </location>
</feature>
<dbReference type="GO" id="GO:0006508">
    <property type="term" value="P:proteolysis"/>
    <property type="evidence" value="ECO:0007669"/>
    <property type="project" value="InterPro"/>
</dbReference>
<keyword evidence="3" id="KW-0645">Protease</keyword>
<evidence type="ECO:0000256" key="1">
    <source>
        <dbReference type="ARBA" id="ARBA00009005"/>
    </source>
</evidence>
<keyword evidence="3" id="KW-0788">Thiol protease</keyword>
<dbReference type="PANTHER" id="PTHR48104:SF30">
    <property type="entry name" value="METACASPASE-1"/>
    <property type="match status" value="1"/>
</dbReference>